<evidence type="ECO:0000313" key="11">
    <source>
        <dbReference type="EMBL" id="MDQ0536046.1"/>
    </source>
</evidence>
<reference evidence="11 12" key="1">
    <citation type="submission" date="2023-07" db="EMBL/GenBank/DDBJ databases">
        <title>Genomic Encyclopedia of Type Strains, Phase IV (KMG-IV): sequencing the most valuable type-strain genomes for metagenomic binning, comparative biology and taxonomic classification.</title>
        <authorList>
            <person name="Goeker M."/>
        </authorList>
    </citation>
    <scope>NUCLEOTIDE SEQUENCE [LARGE SCALE GENOMIC DNA]</scope>
    <source>
        <strain evidence="11 12">DSM 19922</strain>
    </source>
</reference>
<evidence type="ECO:0000256" key="4">
    <source>
        <dbReference type="ARBA" id="ARBA00022475"/>
    </source>
</evidence>
<comment type="similarity">
    <text evidence="2 9">Belongs to the resistance-nodulation-cell division (RND) (TC 2.A.6) family.</text>
</comment>
<dbReference type="RefSeq" id="WP_209988423.1">
    <property type="nucleotide sequence ID" value="NZ_JAGINO010000024.1"/>
</dbReference>
<feature type="transmembrane region" description="Helical" evidence="9">
    <location>
        <begin position="1009"/>
        <end position="1032"/>
    </location>
</feature>
<gene>
    <name evidence="11" type="ORF">QO018_004937</name>
</gene>
<dbReference type="Gene3D" id="3.30.2090.10">
    <property type="entry name" value="Multidrug efflux transporter AcrB TolC docking domain, DN and DC subdomains"/>
    <property type="match status" value="2"/>
</dbReference>
<dbReference type="Pfam" id="PF00873">
    <property type="entry name" value="ACR_tran"/>
    <property type="match status" value="1"/>
</dbReference>
<dbReference type="Gene3D" id="3.30.70.1430">
    <property type="entry name" value="Multidrug efflux transporter AcrB pore domain"/>
    <property type="match status" value="2"/>
</dbReference>
<name>A0ABU0MRJ5_9PROT</name>
<feature type="transmembrane region" description="Helical" evidence="9">
    <location>
        <begin position="976"/>
        <end position="997"/>
    </location>
</feature>
<organism evidence="11 12">
    <name type="scientific">Azospirillum picis</name>
    <dbReference type="NCBI Taxonomy" id="488438"/>
    <lineage>
        <taxon>Bacteria</taxon>
        <taxon>Pseudomonadati</taxon>
        <taxon>Pseudomonadota</taxon>
        <taxon>Alphaproteobacteria</taxon>
        <taxon>Rhodospirillales</taxon>
        <taxon>Azospirillaceae</taxon>
        <taxon>Azospirillum</taxon>
    </lineage>
</organism>
<feature type="transmembrane region" description="Helical" evidence="9">
    <location>
        <begin position="905"/>
        <end position="925"/>
    </location>
</feature>
<evidence type="ECO:0000256" key="1">
    <source>
        <dbReference type="ARBA" id="ARBA00004429"/>
    </source>
</evidence>
<dbReference type="NCBIfam" id="TIGR00915">
    <property type="entry name" value="2A0602"/>
    <property type="match status" value="1"/>
</dbReference>
<evidence type="ECO:0000256" key="9">
    <source>
        <dbReference type="RuleBase" id="RU364070"/>
    </source>
</evidence>
<evidence type="ECO:0000256" key="7">
    <source>
        <dbReference type="ARBA" id="ARBA00022989"/>
    </source>
</evidence>
<dbReference type="PANTHER" id="PTHR32063:SF11">
    <property type="entry name" value="CATION OR DRUG EFFLUX SYSTEM PROTEIN"/>
    <property type="match status" value="1"/>
</dbReference>
<evidence type="ECO:0000313" key="12">
    <source>
        <dbReference type="Proteomes" id="UP001244552"/>
    </source>
</evidence>
<protein>
    <recommendedName>
        <fullName evidence="9">Efflux pump membrane transporter</fullName>
    </recommendedName>
</protein>
<keyword evidence="12" id="KW-1185">Reference proteome</keyword>
<proteinExistence type="inferred from homology"/>
<evidence type="ECO:0000256" key="2">
    <source>
        <dbReference type="ARBA" id="ARBA00010942"/>
    </source>
</evidence>
<comment type="caution">
    <text evidence="11">The sequence shown here is derived from an EMBL/GenBank/DDBJ whole genome shotgun (WGS) entry which is preliminary data.</text>
</comment>
<dbReference type="EMBL" id="JAUSVU010000022">
    <property type="protein sequence ID" value="MDQ0536046.1"/>
    <property type="molecule type" value="Genomic_DNA"/>
</dbReference>
<feature type="transmembrane region" description="Helical" evidence="9">
    <location>
        <begin position="396"/>
        <end position="418"/>
    </location>
</feature>
<keyword evidence="6 9" id="KW-0812">Transmembrane</keyword>
<dbReference type="PRINTS" id="PR00702">
    <property type="entry name" value="ACRIFLAVINRP"/>
</dbReference>
<keyword evidence="7 9" id="KW-1133">Transmembrane helix</keyword>
<keyword evidence="5 9" id="KW-0997">Cell inner membrane</keyword>
<dbReference type="SUPFAM" id="SSF82866">
    <property type="entry name" value="Multidrug efflux transporter AcrB transmembrane domain"/>
    <property type="match status" value="2"/>
</dbReference>
<dbReference type="Gene3D" id="1.20.1640.10">
    <property type="entry name" value="Multidrug efflux transporter AcrB transmembrane domain"/>
    <property type="match status" value="2"/>
</dbReference>
<dbReference type="Gene3D" id="3.30.70.1440">
    <property type="entry name" value="Multidrug efflux transporter AcrB pore domain"/>
    <property type="match status" value="1"/>
</dbReference>
<feature type="transmembrane region" description="Helical" evidence="9">
    <location>
        <begin position="880"/>
        <end position="898"/>
    </location>
</feature>
<keyword evidence="4" id="KW-1003">Cell membrane</keyword>
<evidence type="ECO:0000256" key="8">
    <source>
        <dbReference type="ARBA" id="ARBA00023136"/>
    </source>
</evidence>
<feature type="transmembrane region" description="Helical" evidence="9">
    <location>
        <begin position="543"/>
        <end position="562"/>
    </location>
</feature>
<keyword evidence="8 9" id="KW-0472">Membrane</keyword>
<feature type="transmembrane region" description="Helical" evidence="9">
    <location>
        <begin position="439"/>
        <end position="459"/>
    </location>
</feature>
<dbReference type="PROSITE" id="PS50156">
    <property type="entry name" value="SSD"/>
    <property type="match status" value="1"/>
</dbReference>
<dbReference type="InterPro" id="IPR001036">
    <property type="entry name" value="Acrflvin-R"/>
</dbReference>
<feature type="transmembrane region" description="Helical" evidence="9">
    <location>
        <begin position="471"/>
        <end position="498"/>
    </location>
</feature>
<dbReference type="InterPro" id="IPR004764">
    <property type="entry name" value="MdtF-like"/>
</dbReference>
<dbReference type="Gene3D" id="3.30.70.1320">
    <property type="entry name" value="Multidrug efflux transporter AcrB pore domain like"/>
    <property type="match status" value="1"/>
</dbReference>
<sequence length="1066" mass="115050">MNISHFFINRPIFAAVLSIVITLVGIFAYLTLPVAQYPEIAPPTIVVNTTYPGASAQVVADTVSAPMEQEINGVENMLYMTSQATSDGRLQLTITFRLGTDLDTAQVLVQNRLAVAEPRLPEEVRRIGVTVRKNSPDMLMVIHLNSPGGERDQLYMSNYALLQIKDVLARLDGVGDVQVFGARDYAMRVWLDPDRVAARGLTAGDVVRAIQAQNVQVSGGVINQPPVPTPGAFQLNVETLGRLTDAREFGNIIVKTDGAAVTRLRDVARIELGAQDYNLNAYLDRQSAVPLVVFQRPGSNALDTANRILTTMADLSKGFPEGMRYDVVYNPTEFIAQSVEEVYKTIYEAVILVVIVVILFLQSWRASIVPILAIPVSLVGTFAVLAALGYSLNTLSLFGLVLAIGIVVDDAIVVVENVERFISRGMKPKDAAHETMNEVGGALIAIALVLTAVFVPAALVSGISGQFFRQFAVTIASATVISCLVSLTLSPALCALLFKPHRENPPRPSLPMRPVAAFFRGFNRGFDRLSNGYAGLTRRLVRLPFIVLPVYLLLLGVTGWQFSRAPTGFIPNQDQGYLITVVQLPPGSSLARTDEVVRKSVDVLLKTPGVAHAVPFAGFDGATFTNAPNAGAIFVTLAPFEDRIRNGHSADAVLADLRQRLASIEDAFIITIPPPPVRGIGSAGGFKMMVEDKRGRGLPALDAAVSELSAAANKIPGLVGVFTLFNTKTPKIYADIDRQRAEMLGVTADQVFEALQIYVGSAFVNEFNLLGRTYRVTAQADGRFRQDPRDLANLKTRNERGEMVPIGAVAALTDITGPYRAARYNLYPAAELQGNTLPGVSTGYALAAMEKAAAEVLPDGFGFEWTELAYQERAAGNSGLMVFGLSVLFVFLVLAAQYESWTMPLSVILIVPMCLLAAVTGLMMRGMAVDILAQVGFVVLVGLAAKNAILIVEFARQNELFEGKNRFEAAVEAARTRLRPILMTSLAFILGVVPLMIAQGAGAEMRQTLGTAVFTGMLGVTIFGLIYTPVFYTVVRRLFSGPLAVNQHPAAAEEEVGLQSRHQPGE</sequence>
<evidence type="ECO:0000259" key="10">
    <source>
        <dbReference type="PROSITE" id="PS50156"/>
    </source>
</evidence>
<feature type="transmembrane region" description="Helical" evidence="9">
    <location>
        <begin position="368"/>
        <end position="390"/>
    </location>
</feature>
<keyword evidence="3 9" id="KW-0813">Transport</keyword>
<feature type="transmembrane region" description="Helical" evidence="9">
    <location>
        <begin position="931"/>
        <end position="955"/>
    </location>
</feature>
<dbReference type="PANTHER" id="PTHR32063">
    <property type="match status" value="1"/>
</dbReference>
<feature type="domain" description="SSD" evidence="10">
    <location>
        <begin position="367"/>
        <end position="496"/>
    </location>
</feature>
<feature type="transmembrane region" description="Helical" evidence="9">
    <location>
        <begin position="12"/>
        <end position="32"/>
    </location>
</feature>
<dbReference type="InterPro" id="IPR000731">
    <property type="entry name" value="SSD"/>
</dbReference>
<evidence type="ECO:0000256" key="3">
    <source>
        <dbReference type="ARBA" id="ARBA00022448"/>
    </source>
</evidence>
<feature type="transmembrane region" description="Helical" evidence="9">
    <location>
        <begin position="342"/>
        <end position="361"/>
    </location>
</feature>
<evidence type="ECO:0000256" key="5">
    <source>
        <dbReference type="ARBA" id="ARBA00022519"/>
    </source>
</evidence>
<evidence type="ECO:0000256" key="6">
    <source>
        <dbReference type="ARBA" id="ARBA00022692"/>
    </source>
</evidence>
<accession>A0ABU0MRJ5</accession>
<dbReference type="SUPFAM" id="SSF82714">
    <property type="entry name" value="Multidrug efflux transporter AcrB TolC docking domain, DN and DC subdomains"/>
    <property type="match status" value="2"/>
</dbReference>
<dbReference type="Proteomes" id="UP001244552">
    <property type="component" value="Unassembled WGS sequence"/>
</dbReference>
<comment type="subcellular location">
    <subcellularLocation>
        <location evidence="1 9">Cell inner membrane</location>
        <topology evidence="1 9">Multi-pass membrane protein</topology>
    </subcellularLocation>
</comment>
<dbReference type="InterPro" id="IPR027463">
    <property type="entry name" value="AcrB_DN_DC_subdom"/>
</dbReference>
<dbReference type="SUPFAM" id="SSF82693">
    <property type="entry name" value="Multidrug efflux transporter AcrB pore domain, PN1, PN2, PC1 and PC2 subdomains"/>
    <property type="match status" value="4"/>
</dbReference>
<dbReference type="NCBIfam" id="NF000282">
    <property type="entry name" value="RND_permease_1"/>
    <property type="match status" value="1"/>
</dbReference>